<dbReference type="InterPro" id="IPR043429">
    <property type="entry name" value="ArtM/GltK/GlnP/TcyL/YhdX-like"/>
</dbReference>
<dbReference type="InterPro" id="IPR035906">
    <property type="entry name" value="MetI-like_sf"/>
</dbReference>
<keyword evidence="5" id="KW-0029">Amino-acid transport</keyword>
<keyword evidence="11" id="KW-1185">Reference proteome</keyword>
<dbReference type="GO" id="GO:0043190">
    <property type="term" value="C:ATP-binding cassette (ABC) transporter complex"/>
    <property type="evidence" value="ECO:0007669"/>
    <property type="project" value="InterPro"/>
</dbReference>
<keyword evidence="2 8" id="KW-0813">Transport</keyword>
<feature type="transmembrane region" description="Helical" evidence="8">
    <location>
        <begin position="25"/>
        <end position="43"/>
    </location>
</feature>
<evidence type="ECO:0000256" key="8">
    <source>
        <dbReference type="RuleBase" id="RU363032"/>
    </source>
</evidence>
<evidence type="ECO:0000256" key="4">
    <source>
        <dbReference type="ARBA" id="ARBA00022692"/>
    </source>
</evidence>
<comment type="caution">
    <text evidence="10">The sequence shown here is derived from an EMBL/GenBank/DDBJ whole genome shotgun (WGS) entry which is preliminary data.</text>
</comment>
<evidence type="ECO:0000313" key="11">
    <source>
        <dbReference type="Proteomes" id="UP000460257"/>
    </source>
</evidence>
<evidence type="ECO:0000256" key="1">
    <source>
        <dbReference type="ARBA" id="ARBA00004651"/>
    </source>
</evidence>
<proteinExistence type="inferred from homology"/>
<sequence>MSNFLTIVKRYFPSLLRSLPTTFEMLLISVVIALAFGLLLTMGKLSRNKIVRAVCTVYISFMRGTPMMVQVLLVFILIPLIAFQNGANIGSWNNIIYAIIAFTLNEAAFYAEIFRSAYNSLDRGQIEAALSLGMSRMQVFTRVILPQGAASALPNTTNMTIELMKNTSIASVIGIYDLLGQAQQLAKNSYGVGQIQLYIFVALMYWVIGLIILSISNFATNRLNKGNAAYKKVSIFAVRS</sequence>
<keyword evidence="7 8" id="KW-0472">Membrane</keyword>
<dbReference type="Gene3D" id="1.10.3720.10">
    <property type="entry name" value="MetI-like"/>
    <property type="match status" value="1"/>
</dbReference>
<feature type="domain" description="ABC transmembrane type-1" evidence="9">
    <location>
        <begin position="15"/>
        <end position="216"/>
    </location>
</feature>
<evidence type="ECO:0000259" key="9">
    <source>
        <dbReference type="PROSITE" id="PS50928"/>
    </source>
</evidence>
<evidence type="ECO:0000256" key="2">
    <source>
        <dbReference type="ARBA" id="ARBA00022448"/>
    </source>
</evidence>
<dbReference type="PROSITE" id="PS50928">
    <property type="entry name" value="ABC_TM1"/>
    <property type="match status" value="1"/>
</dbReference>
<dbReference type="SUPFAM" id="SSF161098">
    <property type="entry name" value="MetI-like"/>
    <property type="match status" value="1"/>
</dbReference>
<dbReference type="Pfam" id="PF00528">
    <property type="entry name" value="BPD_transp_1"/>
    <property type="match status" value="1"/>
</dbReference>
<evidence type="ECO:0000256" key="6">
    <source>
        <dbReference type="ARBA" id="ARBA00022989"/>
    </source>
</evidence>
<name>A0A6N7IXI8_9FIRM</name>
<evidence type="ECO:0000256" key="7">
    <source>
        <dbReference type="ARBA" id="ARBA00023136"/>
    </source>
</evidence>
<dbReference type="NCBIfam" id="TIGR01726">
    <property type="entry name" value="HEQRo_perm_3TM"/>
    <property type="match status" value="1"/>
</dbReference>
<dbReference type="GO" id="GO:0006865">
    <property type="term" value="P:amino acid transport"/>
    <property type="evidence" value="ECO:0007669"/>
    <property type="project" value="UniProtKB-KW"/>
</dbReference>
<evidence type="ECO:0000256" key="3">
    <source>
        <dbReference type="ARBA" id="ARBA00022475"/>
    </source>
</evidence>
<dbReference type="EMBL" id="VOGC01000002">
    <property type="protein sequence ID" value="MQN01001.1"/>
    <property type="molecule type" value="Genomic_DNA"/>
</dbReference>
<feature type="transmembrane region" description="Helical" evidence="8">
    <location>
        <begin position="64"/>
        <end position="83"/>
    </location>
</feature>
<reference evidence="10" key="1">
    <citation type="journal article" date="2020" name="Appl. Environ. Microbiol.">
        <title>Medium-Chain Fatty Acid Synthesis by 'Candidatus Weimeria bifida' gen. nov., sp. nov., and 'Candidatus Pseudoramibacter fermentans' sp. nov.</title>
        <authorList>
            <person name="Scarborough M.J."/>
            <person name="Myers K.S."/>
            <person name="Donohue T.J."/>
            <person name="Noguera D.R."/>
        </authorList>
    </citation>
    <scope>NUCLEOTIDE SEQUENCE</scope>
    <source>
        <strain evidence="10">LCO1.1</strain>
    </source>
</reference>
<feature type="transmembrane region" description="Helical" evidence="8">
    <location>
        <begin position="197"/>
        <end position="219"/>
    </location>
</feature>
<organism evidence="10 11">
    <name type="scientific">Candidatus Weimeria bifida</name>
    <dbReference type="NCBI Taxonomy" id="2599074"/>
    <lineage>
        <taxon>Bacteria</taxon>
        <taxon>Bacillati</taxon>
        <taxon>Bacillota</taxon>
        <taxon>Clostridia</taxon>
        <taxon>Lachnospirales</taxon>
        <taxon>Lachnospiraceae</taxon>
        <taxon>Candidatus Weimeria</taxon>
    </lineage>
</organism>
<dbReference type="Proteomes" id="UP000460257">
    <property type="component" value="Unassembled WGS sequence"/>
</dbReference>
<dbReference type="CDD" id="cd06261">
    <property type="entry name" value="TM_PBP2"/>
    <property type="match status" value="1"/>
</dbReference>
<protein>
    <submittedName>
        <fullName evidence="10">Amino acid ABC transporter permease</fullName>
    </submittedName>
</protein>
<feature type="transmembrane region" description="Helical" evidence="8">
    <location>
        <begin position="95"/>
        <end position="113"/>
    </location>
</feature>
<dbReference type="InterPro" id="IPR000515">
    <property type="entry name" value="MetI-like"/>
</dbReference>
<dbReference type="InterPro" id="IPR010065">
    <property type="entry name" value="AA_ABC_transptr_permease_3TM"/>
</dbReference>
<comment type="similarity">
    <text evidence="8">Belongs to the binding-protein-dependent transport system permease family.</text>
</comment>
<dbReference type="GO" id="GO:0022857">
    <property type="term" value="F:transmembrane transporter activity"/>
    <property type="evidence" value="ECO:0007669"/>
    <property type="project" value="InterPro"/>
</dbReference>
<keyword evidence="4 8" id="KW-0812">Transmembrane</keyword>
<comment type="subcellular location">
    <subcellularLocation>
        <location evidence="1 8">Cell membrane</location>
        <topology evidence="1 8">Multi-pass membrane protein</topology>
    </subcellularLocation>
</comment>
<evidence type="ECO:0000256" key="5">
    <source>
        <dbReference type="ARBA" id="ARBA00022970"/>
    </source>
</evidence>
<dbReference type="AlphaFoldDB" id="A0A6N7IXI8"/>
<accession>A0A6N7IXI8</accession>
<keyword evidence="6 8" id="KW-1133">Transmembrane helix</keyword>
<evidence type="ECO:0000313" key="10">
    <source>
        <dbReference type="EMBL" id="MQN01001.1"/>
    </source>
</evidence>
<keyword evidence="3" id="KW-1003">Cell membrane</keyword>
<dbReference type="PANTHER" id="PTHR30614">
    <property type="entry name" value="MEMBRANE COMPONENT OF AMINO ACID ABC TRANSPORTER"/>
    <property type="match status" value="1"/>
</dbReference>
<dbReference type="PANTHER" id="PTHR30614:SF0">
    <property type="entry name" value="L-CYSTINE TRANSPORT SYSTEM PERMEASE PROTEIN TCYL"/>
    <property type="match status" value="1"/>
</dbReference>
<gene>
    <name evidence="10" type="ORF">FRC54_03275</name>
</gene>